<dbReference type="InterPro" id="IPR022440">
    <property type="entry name" value="CHP03788"/>
</dbReference>
<dbReference type="InterPro" id="IPR036465">
    <property type="entry name" value="vWFA_dom_sf"/>
</dbReference>
<keyword evidence="1" id="KW-1133">Transmembrane helix</keyword>
<feature type="transmembrane region" description="Helical" evidence="1">
    <location>
        <begin position="748"/>
        <end position="767"/>
    </location>
</feature>
<comment type="caution">
    <text evidence="4">The sequence shown here is derived from an EMBL/GenBank/DDBJ whole genome shotgun (WGS) entry which is preliminary data.</text>
</comment>
<dbReference type="PROSITE" id="PS50234">
    <property type="entry name" value="VWFA"/>
    <property type="match status" value="1"/>
</dbReference>
<keyword evidence="5" id="KW-1185">Reference proteome</keyword>
<dbReference type="Pfam" id="PF08487">
    <property type="entry name" value="VIT"/>
    <property type="match status" value="1"/>
</dbReference>
<dbReference type="Gene3D" id="3.40.50.410">
    <property type="entry name" value="von Willebrand factor, type A domain"/>
    <property type="match status" value="1"/>
</dbReference>
<dbReference type="Pfam" id="PF13768">
    <property type="entry name" value="VWA_3"/>
    <property type="match status" value="1"/>
</dbReference>
<evidence type="ECO:0000256" key="1">
    <source>
        <dbReference type="SAM" id="Phobius"/>
    </source>
</evidence>
<evidence type="ECO:0000313" key="4">
    <source>
        <dbReference type="EMBL" id="GLR72707.1"/>
    </source>
</evidence>
<dbReference type="RefSeq" id="WP_284219121.1">
    <property type="nucleotide sequence ID" value="NZ_BSOT01000012.1"/>
</dbReference>
<evidence type="ECO:0000313" key="5">
    <source>
        <dbReference type="Proteomes" id="UP001156601"/>
    </source>
</evidence>
<protein>
    <submittedName>
        <fullName evidence="4">Marine proteobacterial sortase target protein</fullName>
    </submittedName>
</protein>
<dbReference type="PANTHER" id="PTHR45737:SF6">
    <property type="entry name" value="VON WILLEBRAND FACTOR A DOMAIN-CONTAINING PROTEIN 5A"/>
    <property type="match status" value="1"/>
</dbReference>
<dbReference type="InterPro" id="IPR002035">
    <property type="entry name" value="VWF_A"/>
</dbReference>
<feature type="domain" description="VWFA" evidence="2">
    <location>
        <begin position="380"/>
        <end position="554"/>
    </location>
</feature>
<reference evidence="4" key="2">
    <citation type="submission" date="2023-01" db="EMBL/GenBank/DDBJ databases">
        <title>Draft genome sequence of Agaribacter marinus strain NBRC 110023.</title>
        <authorList>
            <person name="Sun Q."/>
            <person name="Mori K."/>
        </authorList>
    </citation>
    <scope>NUCLEOTIDE SEQUENCE</scope>
    <source>
        <strain evidence="4">NBRC 110023</strain>
    </source>
</reference>
<gene>
    <name evidence="4" type="ORF">GCM10007852_36150</name>
</gene>
<sequence length="781" mass="86475">MNTLTKLAIIVATIGALSLIKGLTEYQVKASATQQTASSIVSNGLVNTNNVDNKQHIQQVNLHYPTNQPDVNTADDSKFVTNIYQTTEGNFYFQAANLKSLDDTESAGSTPSTVTPLYFKAQKRDSQFDVNITGPIVRTNVTQKFKNTSNHWLNGVYVFPLPEDAAVDSLKMVIGDRIIEGVIKQKEEAKRLFEKAKASGKRASLVSQLRPNIFKNEVSNIPPLTEITVYIEYQQLLLPTQSGYELRLPTSINPRYISQPDLPLMNTESNANGEDMLDTHDPHLTHTSNTLIRVNLDMGLPLKNITSLHHKIIMDELTSTHYRIQNKEEHVANDAFVLRWQTASQAHTQVSHFQANTPDGTYGLISMLAPTQAPLQIKRDVTFILDTSGSMVGEAMEQAKQALNYAIEDLSAVDNFNIVEFDSDANALWGTSYKASDANKLQATRFVNKLQADGGTEMLSALSLAFELQSYAPNDDTRLTQFIFITDGSIGNEAALLEKIHASLGNTRLFTVGIGPAPNEYFMQEAATVGKGTYTYIGDTARVNSEMKKILNKIKQPALTDLHASTVNNNDHLADIEIFPEIIPDLYVGEPLHVFYRVPNANSQTEASLPIQITGKQGSVSAIGNFEFIPWTRVLQKETLDAQLNKRTSGIRNVSKNGIDKQWAYEKIRQLTRRLHTSPKSGKDYENVKKYTRDKVTALALKHSLVSDYTSLIAIDKTPADMQATNNLRNQAKALSKLVKTASPSRMLNWWGAFLSLVGALGIAFLANPNLLQTKLTAVKA</sequence>
<dbReference type="PANTHER" id="PTHR45737">
    <property type="entry name" value="VON WILLEBRAND FACTOR A DOMAIN-CONTAINING PROTEIN 5A"/>
    <property type="match status" value="1"/>
</dbReference>
<feature type="domain" description="VIT" evidence="3">
    <location>
        <begin position="107"/>
        <end position="235"/>
    </location>
</feature>
<proteinExistence type="predicted"/>
<dbReference type="NCBIfam" id="TIGR03788">
    <property type="entry name" value="marine_srt_targ"/>
    <property type="match status" value="1"/>
</dbReference>
<evidence type="ECO:0000259" key="3">
    <source>
        <dbReference type="PROSITE" id="PS51468"/>
    </source>
</evidence>
<keyword evidence="1" id="KW-0472">Membrane</keyword>
<dbReference type="Proteomes" id="UP001156601">
    <property type="component" value="Unassembled WGS sequence"/>
</dbReference>
<dbReference type="PROSITE" id="PS51468">
    <property type="entry name" value="VIT"/>
    <property type="match status" value="1"/>
</dbReference>
<accession>A0AA37WJW0</accession>
<dbReference type="SMART" id="SM00609">
    <property type="entry name" value="VIT"/>
    <property type="match status" value="1"/>
</dbReference>
<organism evidence="4 5">
    <name type="scientific">Agaribacter marinus</name>
    <dbReference type="NCBI Taxonomy" id="1431249"/>
    <lineage>
        <taxon>Bacteria</taxon>
        <taxon>Pseudomonadati</taxon>
        <taxon>Pseudomonadota</taxon>
        <taxon>Gammaproteobacteria</taxon>
        <taxon>Alteromonadales</taxon>
        <taxon>Alteromonadaceae</taxon>
        <taxon>Agaribacter</taxon>
    </lineage>
</organism>
<reference evidence="4" key="1">
    <citation type="journal article" date="2014" name="Int. J. Syst. Evol. Microbiol.">
        <title>Complete genome sequence of Corynebacterium casei LMG S-19264T (=DSM 44701T), isolated from a smear-ripened cheese.</title>
        <authorList>
            <consortium name="US DOE Joint Genome Institute (JGI-PGF)"/>
            <person name="Walter F."/>
            <person name="Albersmeier A."/>
            <person name="Kalinowski J."/>
            <person name="Ruckert C."/>
        </authorList>
    </citation>
    <scope>NUCLEOTIDE SEQUENCE</scope>
    <source>
        <strain evidence="4">NBRC 110023</strain>
    </source>
</reference>
<dbReference type="SUPFAM" id="SSF53300">
    <property type="entry name" value="vWA-like"/>
    <property type="match status" value="1"/>
</dbReference>
<dbReference type="AlphaFoldDB" id="A0AA37WJW0"/>
<name>A0AA37WJW0_9ALTE</name>
<dbReference type="InterPro" id="IPR013694">
    <property type="entry name" value="VIT"/>
</dbReference>
<keyword evidence="1" id="KW-0812">Transmembrane</keyword>
<dbReference type="SMART" id="SM00327">
    <property type="entry name" value="VWA"/>
    <property type="match status" value="1"/>
</dbReference>
<dbReference type="EMBL" id="BSOT01000012">
    <property type="protein sequence ID" value="GLR72707.1"/>
    <property type="molecule type" value="Genomic_DNA"/>
</dbReference>
<evidence type="ECO:0000259" key="2">
    <source>
        <dbReference type="PROSITE" id="PS50234"/>
    </source>
</evidence>